<dbReference type="STRING" id="69960.SAMN05421720_101485"/>
<dbReference type="AlphaFoldDB" id="A0A1G6XFB4"/>
<evidence type="ECO:0000313" key="1">
    <source>
        <dbReference type="EMBL" id="SDD76904.1"/>
    </source>
</evidence>
<dbReference type="RefSeq" id="WP_092781480.1">
    <property type="nucleotide sequence ID" value="NZ_FNAP01000001.1"/>
</dbReference>
<dbReference type="InterPro" id="IPR003489">
    <property type="entry name" value="RHF/RaiA"/>
</dbReference>
<protein>
    <submittedName>
        <fullName evidence="1">Ribosome-associated translation inhibitor RaiA</fullName>
    </submittedName>
</protein>
<organism evidence="1 2">
    <name type="scientific">Rhodospira trueperi</name>
    <dbReference type="NCBI Taxonomy" id="69960"/>
    <lineage>
        <taxon>Bacteria</taxon>
        <taxon>Pseudomonadati</taxon>
        <taxon>Pseudomonadota</taxon>
        <taxon>Alphaproteobacteria</taxon>
        <taxon>Rhodospirillales</taxon>
        <taxon>Rhodospirillaceae</taxon>
        <taxon>Rhodospira</taxon>
    </lineage>
</organism>
<name>A0A1G6XFB4_9PROT</name>
<dbReference type="InterPro" id="IPR036567">
    <property type="entry name" value="RHF-like"/>
</dbReference>
<sequence>MQIPLQIAFHGLDHSDAVETRVREKVDKLEQFCDRITSCRVVIEVHHKNVSSLHRKGEPYHVTISCKVPGDDLVVRRSPKDPKAHEDIGVALRDAFSIMERRVKDYMERVKTG</sequence>
<dbReference type="EMBL" id="FNAP01000001">
    <property type="protein sequence ID" value="SDD76904.1"/>
    <property type="molecule type" value="Genomic_DNA"/>
</dbReference>
<dbReference type="Proteomes" id="UP000199412">
    <property type="component" value="Unassembled WGS sequence"/>
</dbReference>
<reference evidence="1 2" key="1">
    <citation type="submission" date="2016-10" db="EMBL/GenBank/DDBJ databases">
        <authorList>
            <person name="de Groot N.N."/>
        </authorList>
    </citation>
    <scope>NUCLEOTIDE SEQUENCE [LARGE SCALE GENOMIC DNA]</scope>
    <source>
        <strain evidence="1 2">ATCC 700224</strain>
    </source>
</reference>
<accession>A0A1G6XFB4</accession>
<dbReference type="OrthoDB" id="9782252at2"/>
<proteinExistence type="predicted"/>
<dbReference type="Pfam" id="PF02482">
    <property type="entry name" value="Ribosomal_S30AE"/>
    <property type="match status" value="1"/>
</dbReference>
<gene>
    <name evidence="1" type="ORF">SAMN05421720_101485</name>
</gene>
<evidence type="ECO:0000313" key="2">
    <source>
        <dbReference type="Proteomes" id="UP000199412"/>
    </source>
</evidence>
<dbReference type="SUPFAM" id="SSF69754">
    <property type="entry name" value="Ribosome binding protein Y (YfiA homologue)"/>
    <property type="match status" value="1"/>
</dbReference>
<dbReference type="Gene3D" id="3.30.160.100">
    <property type="entry name" value="Ribosome hibernation promotion factor-like"/>
    <property type="match status" value="1"/>
</dbReference>
<keyword evidence="2" id="KW-1185">Reference proteome</keyword>